<keyword evidence="4" id="KW-1185">Reference proteome</keyword>
<reference evidence="3" key="1">
    <citation type="submission" date="2021-02" db="EMBL/GenBank/DDBJ databases">
        <title>First Annotated Genome of the Yellow-green Alga Tribonema minus.</title>
        <authorList>
            <person name="Mahan K.M."/>
        </authorList>
    </citation>
    <scope>NUCLEOTIDE SEQUENCE</scope>
    <source>
        <strain evidence="3">UTEX B ZZ1240</strain>
    </source>
</reference>
<accession>A0A836CNC2</accession>
<gene>
    <name evidence="3" type="ORF">JKP88DRAFT_295392</name>
</gene>
<feature type="compositionally biased region" description="Polar residues" evidence="1">
    <location>
        <begin position="520"/>
        <end position="534"/>
    </location>
</feature>
<evidence type="ECO:0000313" key="4">
    <source>
        <dbReference type="Proteomes" id="UP000664859"/>
    </source>
</evidence>
<comment type="caution">
    <text evidence="3">The sequence shown here is derived from an EMBL/GenBank/DDBJ whole genome shotgun (WGS) entry which is preliminary data.</text>
</comment>
<keyword evidence="2" id="KW-1133">Transmembrane helix</keyword>
<evidence type="ECO:0000256" key="1">
    <source>
        <dbReference type="SAM" id="MobiDB-lite"/>
    </source>
</evidence>
<evidence type="ECO:0000313" key="3">
    <source>
        <dbReference type="EMBL" id="KAG5191588.1"/>
    </source>
</evidence>
<sequence>MLPAMRRLAQAIAVQAIAILLAILAFCWSTWPQMATVFTAITDALGVTTAVEAASPISAASTSMRTIETKDCQGFYWTTCRTILREEEIAADVVQPEDVAEQSASLLSGIIALAIAGALGCLLLYLVVRHMRKAAEPVPVPAAPCAQEKTALELLADGVQRAQLRSHVRFRSRHARARSFSTLNPSSPPRCCCDARAQAKLSAEDAPGAALRSRCEAAARDACHAMFALHARAAADVRELARREETLWRGHDFGYNLQCMWRQRSVRRVVDEEMEGAPGNMLDGLHRALAMHGADVAHALWHSAHTKVAAGLHDPTAASSAAAAAAVVDVFCRSVSAFVQGLGAMPPVKVAAMVIQIRRAVRYAPDRVAAAALYAARDAPERFAHAAFAAAVLQHPLRSGGRLDRAAVWFDDPEVGRMRVADGNIAWLDTLAARAMPMPAFRAMTAVAAAAAAAVPAAPAAGAAAVAAAPALAAAAPAAVPAPRPSAVLQLRDDTKSGGSSGSSGSSAAPLVRHSLMSPLGSSAASLVRQSPTSPRRRNRVTEPRRGD</sequence>
<keyword evidence="2" id="KW-0472">Membrane</keyword>
<evidence type="ECO:0000256" key="2">
    <source>
        <dbReference type="SAM" id="Phobius"/>
    </source>
</evidence>
<organism evidence="3 4">
    <name type="scientific">Tribonema minus</name>
    <dbReference type="NCBI Taxonomy" id="303371"/>
    <lineage>
        <taxon>Eukaryota</taxon>
        <taxon>Sar</taxon>
        <taxon>Stramenopiles</taxon>
        <taxon>Ochrophyta</taxon>
        <taxon>PX clade</taxon>
        <taxon>Xanthophyceae</taxon>
        <taxon>Tribonematales</taxon>
        <taxon>Tribonemataceae</taxon>
        <taxon>Tribonema</taxon>
    </lineage>
</organism>
<feature type="transmembrane region" description="Helical" evidence="2">
    <location>
        <begin position="106"/>
        <end position="128"/>
    </location>
</feature>
<feature type="region of interest" description="Disordered" evidence="1">
    <location>
        <begin position="492"/>
        <end position="548"/>
    </location>
</feature>
<protein>
    <submittedName>
        <fullName evidence="3">Uncharacterized protein</fullName>
    </submittedName>
</protein>
<feature type="transmembrane region" description="Helical" evidence="2">
    <location>
        <begin position="12"/>
        <end position="31"/>
    </location>
</feature>
<dbReference type="Proteomes" id="UP000664859">
    <property type="component" value="Unassembled WGS sequence"/>
</dbReference>
<proteinExistence type="predicted"/>
<name>A0A836CNC2_9STRA</name>
<dbReference type="EMBL" id="JAFCMP010000017">
    <property type="protein sequence ID" value="KAG5191588.1"/>
    <property type="molecule type" value="Genomic_DNA"/>
</dbReference>
<keyword evidence="2" id="KW-0812">Transmembrane</keyword>
<dbReference type="AlphaFoldDB" id="A0A836CNC2"/>